<reference evidence="2" key="1">
    <citation type="submission" date="2023-08" db="EMBL/GenBank/DDBJ databases">
        <title>Black Yeasts Isolated from many extreme environments.</title>
        <authorList>
            <person name="Coleine C."/>
            <person name="Stajich J.E."/>
            <person name="Selbmann L."/>
        </authorList>
    </citation>
    <scope>NUCLEOTIDE SEQUENCE</scope>
    <source>
        <strain evidence="2">CCFEE 5810</strain>
    </source>
</reference>
<gene>
    <name evidence="2" type="ORF">LTR97_004508</name>
</gene>
<dbReference type="Proteomes" id="UP001310594">
    <property type="component" value="Unassembled WGS sequence"/>
</dbReference>
<accession>A0AAN7W8M3</accession>
<evidence type="ECO:0000313" key="2">
    <source>
        <dbReference type="EMBL" id="KAK5701690.1"/>
    </source>
</evidence>
<sequence length="290" mass="32804">MAPPSLDDFRMDRVLQALWDQHTEATIEVHNSRGRLDQPITKEKLAAIITTDKPHLAISVPNIPHLTGEPSVTNTVGRLQLIEMLIASTPRSIYFDPNTTKFSFLVSKGCFIPPQLNPLSGTWFRCLTEDDWLALRTDPVKWQRSGDGLQKFTHIPIGPGQAFMTPVANPSVMVFYFPKASYVECGIYWDCYAMREILQWMQKAYGHPAAAKFKQPSPEQLLAILEEFQIMINAHQAAFTQTCTLPELQTELQGAVKKVREKVVGERELQGELETMSERVDDERRDSAST</sequence>
<evidence type="ECO:0000313" key="3">
    <source>
        <dbReference type="Proteomes" id="UP001310594"/>
    </source>
</evidence>
<dbReference type="AlphaFoldDB" id="A0AAN7W8M3"/>
<proteinExistence type="predicted"/>
<comment type="caution">
    <text evidence="2">The sequence shown here is derived from an EMBL/GenBank/DDBJ whole genome shotgun (WGS) entry which is preliminary data.</text>
</comment>
<name>A0AAN7W8M3_9PEZI</name>
<organism evidence="2 3">
    <name type="scientific">Elasticomyces elasticus</name>
    <dbReference type="NCBI Taxonomy" id="574655"/>
    <lineage>
        <taxon>Eukaryota</taxon>
        <taxon>Fungi</taxon>
        <taxon>Dikarya</taxon>
        <taxon>Ascomycota</taxon>
        <taxon>Pezizomycotina</taxon>
        <taxon>Dothideomycetes</taxon>
        <taxon>Dothideomycetidae</taxon>
        <taxon>Mycosphaerellales</taxon>
        <taxon>Teratosphaeriaceae</taxon>
        <taxon>Elasticomyces</taxon>
    </lineage>
</organism>
<feature type="region of interest" description="Disordered" evidence="1">
    <location>
        <begin position="270"/>
        <end position="290"/>
    </location>
</feature>
<protein>
    <submittedName>
        <fullName evidence="2">Uncharacterized protein</fullName>
    </submittedName>
</protein>
<evidence type="ECO:0000256" key="1">
    <source>
        <dbReference type="SAM" id="MobiDB-lite"/>
    </source>
</evidence>
<dbReference type="EMBL" id="JAVRQU010000006">
    <property type="protein sequence ID" value="KAK5701690.1"/>
    <property type="molecule type" value="Genomic_DNA"/>
</dbReference>